<dbReference type="PANTHER" id="PTHR33361">
    <property type="entry name" value="GLR0591 PROTEIN"/>
    <property type="match status" value="1"/>
</dbReference>
<dbReference type="AlphaFoldDB" id="A0A0M6WSW9"/>
<feature type="signal peptide" evidence="1">
    <location>
        <begin position="1"/>
        <end position="32"/>
    </location>
</feature>
<dbReference type="PROSITE" id="PS51257">
    <property type="entry name" value="PROKAR_LIPOPROTEIN"/>
    <property type="match status" value="1"/>
</dbReference>
<dbReference type="RefSeq" id="WP_261292289.1">
    <property type="nucleotide sequence ID" value="NZ_CVRS01000081.1"/>
</dbReference>
<dbReference type="InterPro" id="IPR010281">
    <property type="entry name" value="DUF885"/>
</dbReference>
<dbReference type="PANTHER" id="PTHR33361:SF2">
    <property type="entry name" value="DUF885 DOMAIN-CONTAINING PROTEIN"/>
    <property type="match status" value="1"/>
</dbReference>
<evidence type="ECO:0000313" key="3">
    <source>
        <dbReference type="Proteomes" id="UP000049828"/>
    </source>
</evidence>
<name>A0A0M6WSW9_9FIRM</name>
<dbReference type="Proteomes" id="UP000049828">
    <property type="component" value="Unassembled WGS sequence"/>
</dbReference>
<reference evidence="3" key="1">
    <citation type="submission" date="2015-05" db="EMBL/GenBank/DDBJ databases">
        <authorList>
            <consortium name="Pathogen Informatics"/>
        </authorList>
    </citation>
    <scope>NUCLEOTIDE SEQUENCE [LARGE SCALE GENOMIC DNA]</scope>
    <source>
        <strain evidence="3">L1-83</strain>
    </source>
</reference>
<protein>
    <recommendedName>
        <fullName evidence="4">DUF885 domain-containing protein</fullName>
    </recommendedName>
</protein>
<feature type="chain" id="PRO_5038814525" description="DUF885 domain-containing protein" evidence="1">
    <location>
        <begin position="33"/>
        <end position="601"/>
    </location>
</feature>
<accession>A0A0M6WSW9</accession>
<proteinExistence type="predicted"/>
<evidence type="ECO:0008006" key="4">
    <source>
        <dbReference type="Google" id="ProtNLM"/>
    </source>
</evidence>
<dbReference type="EMBL" id="CVRS01000081">
    <property type="protein sequence ID" value="CRL40334.1"/>
    <property type="molecule type" value="Genomic_DNA"/>
</dbReference>
<sequence>MNQNRYSKIFTKKKVASSAVCVVLAVSLFAGCAHFESIEYSQEISEENPETIEAFDQFINDIFETEVTENTINLHFTISDPEKYGITDYPVTLGDLSNDAMSDSNARLENYLSGLSSFSYTELTLNQQLTYDILENYFQLQLDMADMYLYDELLRPSTGVQAQLPILYEEYSFNSKKDVEDYLKLLALTDEYFDQIISFEKEKADAGLFMSDFACQNIIDQCNAFIADSDNHYLIETFNTRIDKLTGLTQSEKDHYRLQNEKMLHEHIFPAYENLAAALTDLLGSGTNENGLCYFPEGKQYYEYLLAYNTGAAESVKTLENMISNERVKVLQESSDLTTENPELWELASEATLTPTDSATTLNHLKEVMLDDFPAPPETSYTVNYIDDCVADYLAPAFYVIAPIDDYSHNSIYINETTDTTNISYFTTLAHEGFPGHLYQTVMTYESGIEPVRSILNYSGFVEGWATYVEFQSYHYAGLDDDVATILELNQDATLSLYASTDIGIHYEGWTLEDTKKFWNNYGITNDDAIESIFELIVEEPTHYLKYYIGFLKFEELKKETSLKNIKNYNDKSFHQAVLSIGPAPFDIVDKYLPAYYEYIE</sequence>
<keyword evidence="1" id="KW-0732">Signal</keyword>
<dbReference type="STRING" id="360807.ERS852392_00016"/>
<keyword evidence="3" id="KW-1185">Reference proteome</keyword>
<gene>
    <name evidence="2" type="ORF">RIL183_25891</name>
</gene>
<evidence type="ECO:0000313" key="2">
    <source>
        <dbReference type="EMBL" id="CRL40334.1"/>
    </source>
</evidence>
<evidence type="ECO:0000256" key="1">
    <source>
        <dbReference type="SAM" id="SignalP"/>
    </source>
</evidence>
<organism evidence="2 3">
    <name type="scientific">Roseburia inulinivorans</name>
    <dbReference type="NCBI Taxonomy" id="360807"/>
    <lineage>
        <taxon>Bacteria</taxon>
        <taxon>Bacillati</taxon>
        <taxon>Bacillota</taxon>
        <taxon>Clostridia</taxon>
        <taxon>Lachnospirales</taxon>
        <taxon>Lachnospiraceae</taxon>
        <taxon>Roseburia</taxon>
    </lineage>
</organism>
<dbReference type="Pfam" id="PF05960">
    <property type="entry name" value="DUF885"/>
    <property type="match status" value="1"/>
</dbReference>